<keyword evidence="4 7" id="KW-0378">Hydrolase</keyword>
<dbReference type="CDD" id="cd00487">
    <property type="entry name" value="Pep_deformylase"/>
    <property type="match status" value="1"/>
</dbReference>
<gene>
    <name evidence="8" type="ORF">H310_04568</name>
</gene>
<sequence length="192" mass="21662">MGKQSRNKKKQRAIAMHRLVYLGNSALRKMSVPVKDVKEIVPIVKSMKSIVREYQGLGLAAPQIGVNQRFFLMIEQVPGDEDAEFTYEAVINPVITSASSTVTKDFEGCLSFPGYQGIVPRASEIQVAYTTLDGRKVENRTLTDLHARVFQHELDHLDGVMFLDKSDISALIHEDEFRNMDTLDLHLLLKDD</sequence>
<name>A0A024UCT0_9STRA</name>
<evidence type="ECO:0000313" key="8">
    <source>
        <dbReference type="EMBL" id="ETW04231.1"/>
    </source>
</evidence>
<protein>
    <recommendedName>
        <fullName evidence="2 7">Peptide deformylase</fullName>
        <ecNumber evidence="2 7">3.5.1.88</ecNumber>
    </recommendedName>
</protein>
<dbReference type="PRINTS" id="PR01576">
    <property type="entry name" value="PDEFORMYLASE"/>
</dbReference>
<keyword evidence="3 7" id="KW-0479">Metal-binding</keyword>
<dbReference type="GO" id="GO:0042586">
    <property type="term" value="F:peptide deformylase activity"/>
    <property type="evidence" value="ECO:0007669"/>
    <property type="project" value="UniProtKB-EC"/>
</dbReference>
<comment type="similarity">
    <text evidence="1 7">Belongs to the polypeptide deformylase family.</text>
</comment>
<dbReference type="RefSeq" id="XP_008867187.1">
    <property type="nucleotide sequence ID" value="XM_008868965.1"/>
</dbReference>
<dbReference type="PANTHER" id="PTHR10458:SF2">
    <property type="entry name" value="PEPTIDE DEFORMYLASE, MITOCHONDRIAL"/>
    <property type="match status" value="1"/>
</dbReference>
<dbReference type="eggNOG" id="KOG3137">
    <property type="taxonomic scope" value="Eukaryota"/>
</dbReference>
<comment type="catalytic activity">
    <reaction evidence="7">
        <text>N-terminal N-formyl-L-methionyl-[peptide] + H2O = N-terminal L-methionyl-[peptide] + formate</text>
        <dbReference type="Rhea" id="RHEA:24420"/>
        <dbReference type="Rhea" id="RHEA-COMP:10639"/>
        <dbReference type="Rhea" id="RHEA-COMP:10640"/>
        <dbReference type="ChEBI" id="CHEBI:15377"/>
        <dbReference type="ChEBI" id="CHEBI:15740"/>
        <dbReference type="ChEBI" id="CHEBI:49298"/>
        <dbReference type="ChEBI" id="CHEBI:64731"/>
        <dbReference type="EC" id="3.5.1.88"/>
    </reaction>
</comment>
<dbReference type="EMBL" id="KI913958">
    <property type="protein sequence ID" value="ETW04231.1"/>
    <property type="molecule type" value="Genomic_DNA"/>
</dbReference>
<organism evidence="8">
    <name type="scientific">Aphanomyces invadans</name>
    <dbReference type="NCBI Taxonomy" id="157072"/>
    <lineage>
        <taxon>Eukaryota</taxon>
        <taxon>Sar</taxon>
        <taxon>Stramenopiles</taxon>
        <taxon>Oomycota</taxon>
        <taxon>Saprolegniomycetes</taxon>
        <taxon>Saprolegniales</taxon>
        <taxon>Verrucalvaceae</taxon>
        <taxon>Aphanomyces</taxon>
    </lineage>
</organism>
<dbReference type="PIRSF" id="PIRSF004749">
    <property type="entry name" value="Pep_def"/>
    <property type="match status" value="1"/>
</dbReference>
<dbReference type="VEuPathDB" id="FungiDB:H310_04568"/>
<accession>A0A024UCT0</accession>
<dbReference type="OrthoDB" id="276063at2759"/>
<dbReference type="NCBIfam" id="NF001159">
    <property type="entry name" value="PRK00150.1-3"/>
    <property type="match status" value="1"/>
</dbReference>
<dbReference type="InterPro" id="IPR036821">
    <property type="entry name" value="Peptide_deformylase_sf"/>
</dbReference>
<evidence type="ECO:0000256" key="7">
    <source>
        <dbReference type="RuleBase" id="RU362111"/>
    </source>
</evidence>
<evidence type="ECO:0000256" key="5">
    <source>
        <dbReference type="ARBA" id="ARBA00022917"/>
    </source>
</evidence>
<evidence type="ECO:0000256" key="6">
    <source>
        <dbReference type="ARBA" id="ARBA00037114"/>
    </source>
</evidence>
<dbReference type="HAMAP" id="MF_00163">
    <property type="entry name" value="Pep_deformylase"/>
    <property type="match status" value="1"/>
</dbReference>
<evidence type="ECO:0000256" key="3">
    <source>
        <dbReference type="ARBA" id="ARBA00022723"/>
    </source>
</evidence>
<dbReference type="PANTHER" id="PTHR10458">
    <property type="entry name" value="PEPTIDE DEFORMYLASE"/>
    <property type="match status" value="1"/>
</dbReference>
<dbReference type="InterPro" id="IPR023635">
    <property type="entry name" value="Peptide_deformylase"/>
</dbReference>
<dbReference type="GeneID" id="20081618"/>
<dbReference type="GO" id="GO:0005739">
    <property type="term" value="C:mitochondrion"/>
    <property type="evidence" value="ECO:0007669"/>
    <property type="project" value="TreeGrafter"/>
</dbReference>
<dbReference type="GO" id="GO:0046872">
    <property type="term" value="F:metal ion binding"/>
    <property type="evidence" value="ECO:0007669"/>
    <property type="project" value="UniProtKB-KW"/>
</dbReference>
<dbReference type="AlphaFoldDB" id="A0A024UCT0"/>
<keyword evidence="5 7" id="KW-0648">Protein biosynthesis</keyword>
<dbReference type="SUPFAM" id="SSF56420">
    <property type="entry name" value="Peptide deformylase"/>
    <property type="match status" value="1"/>
</dbReference>
<dbReference type="Gene3D" id="3.90.45.10">
    <property type="entry name" value="Peptide deformylase"/>
    <property type="match status" value="1"/>
</dbReference>
<dbReference type="NCBIfam" id="TIGR00079">
    <property type="entry name" value="pept_deformyl"/>
    <property type="match status" value="1"/>
</dbReference>
<dbReference type="STRING" id="157072.A0A024UCT0"/>
<comment type="function">
    <text evidence="6 7">Removes the formyl group from the N-terminal Met of newly synthesized proteins.</text>
</comment>
<dbReference type="Pfam" id="PF01327">
    <property type="entry name" value="Pep_deformylase"/>
    <property type="match status" value="1"/>
</dbReference>
<evidence type="ECO:0000256" key="1">
    <source>
        <dbReference type="ARBA" id="ARBA00010759"/>
    </source>
</evidence>
<evidence type="ECO:0000256" key="4">
    <source>
        <dbReference type="ARBA" id="ARBA00022801"/>
    </source>
</evidence>
<reference evidence="8" key="1">
    <citation type="submission" date="2013-12" db="EMBL/GenBank/DDBJ databases">
        <title>The Genome Sequence of Aphanomyces invadans NJM9701.</title>
        <authorList>
            <consortium name="The Broad Institute Genomics Platform"/>
            <person name="Russ C."/>
            <person name="Tyler B."/>
            <person name="van West P."/>
            <person name="Dieguez-Uribeondo J."/>
            <person name="Young S.K."/>
            <person name="Zeng Q."/>
            <person name="Gargeya S."/>
            <person name="Fitzgerald M."/>
            <person name="Abouelleil A."/>
            <person name="Alvarado L."/>
            <person name="Chapman S.B."/>
            <person name="Gainer-Dewar J."/>
            <person name="Goldberg J."/>
            <person name="Griggs A."/>
            <person name="Gujja S."/>
            <person name="Hansen M."/>
            <person name="Howarth C."/>
            <person name="Imamovic A."/>
            <person name="Ireland A."/>
            <person name="Larimer J."/>
            <person name="McCowan C."/>
            <person name="Murphy C."/>
            <person name="Pearson M."/>
            <person name="Poon T.W."/>
            <person name="Priest M."/>
            <person name="Roberts A."/>
            <person name="Saif S."/>
            <person name="Shea T."/>
            <person name="Sykes S."/>
            <person name="Wortman J."/>
            <person name="Nusbaum C."/>
            <person name="Birren B."/>
        </authorList>
    </citation>
    <scope>NUCLEOTIDE SEQUENCE [LARGE SCALE GENOMIC DNA]</scope>
    <source>
        <strain evidence="8">NJM9701</strain>
    </source>
</reference>
<proteinExistence type="inferred from homology"/>
<dbReference type="GO" id="GO:0006412">
    <property type="term" value="P:translation"/>
    <property type="evidence" value="ECO:0007669"/>
    <property type="project" value="UniProtKB-KW"/>
</dbReference>
<evidence type="ECO:0000256" key="2">
    <source>
        <dbReference type="ARBA" id="ARBA00012175"/>
    </source>
</evidence>
<dbReference type="EC" id="3.5.1.88" evidence="2 7"/>